<evidence type="ECO:0000313" key="2">
    <source>
        <dbReference type="EMBL" id="APZ90437.1"/>
    </source>
</evidence>
<keyword evidence="1" id="KW-0812">Transmembrane</keyword>
<dbReference type="KEGG" id="fmr:Fuma_00010"/>
<evidence type="ECO:0000313" key="3">
    <source>
        <dbReference type="Proteomes" id="UP000187735"/>
    </source>
</evidence>
<dbReference type="EMBL" id="CP017641">
    <property type="protein sequence ID" value="APZ90437.1"/>
    <property type="molecule type" value="Genomic_DNA"/>
</dbReference>
<gene>
    <name evidence="2" type="ORF">Fuma_00010</name>
</gene>
<name>A0A1P8W8Q3_9PLAN</name>
<keyword evidence="3" id="KW-1185">Reference proteome</keyword>
<keyword evidence="1" id="KW-0472">Membrane</keyword>
<evidence type="ECO:0000256" key="1">
    <source>
        <dbReference type="SAM" id="Phobius"/>
    </source>
</evidence>
<keyword evidence="1" id="KW-1133">Transmembrane helix</keyword>
<dbReference type="AlphaFoldDB" id="A0A1P8W8Q3"/>
<accession>A0A1P8W8Q3</accession>
<organism evidence="2 3">
    <name type="scientific">Fuerstiella marisgermanici</name>
    <dbReference type="NCBI Taxonomy" id="1891926"/>
    <lineage>
        <taxon>Bacteria</taxon>
        <taxon>Pseudomonadati</taxon>
        <taxon>Planctomycetota</taxon>
        <taxon>Planctomycetia</taxon>
        <taxon>Planctomycetales</taxon>
        <taxon>Planctomycetaceae</taxon>
        <taxon>Fuerstiella</taxon>
    </lineage>
</organism>
<dbReference type="Proteomes" id="UP000187735">
    <property type="component" value="Chromosome"/>
</dbReference>
<proteinExistence type="predicted"/>
<feature type="transmembrane region" description="Helical" evidence="1">
    <location>
        <begin position="20"/>
        <end position="39"/>
    </location>
</feature>
<reference evidence="2 3" key="1">
    <citation type="journal article" date="2016" name="Front. Microbiol.">
        <title>Fuerstia marisgermanicae gen. nov., sp. nov., an Unusual Member of the Phylum Planctomycetes from the German Wadden Sea.</title>
        <authorList>
            <person name="Kohn T."/>
            <person name="Heuer A."/>
            <person name="Jogler M."/>
            <person name="Vollmers J."/>
            <person name="Boedeker C."/>
            <person name="Bunk B."/>
            <person name="Rast P."/>
            <person name="Borchert D."/>
            <person name="Glockner I."/>
            <person name="Freese H.M."/>
            <person name="Klenk H.P."/>
            <person name="Overmann J."/>
            <person name="Kaster A.K."/>
            <person name="Rohde M."/>
            <person name="Wiegand S."/>
            <person name="Jogler C."/>
        </authorList>
    </citation>
    <scope>NUCLEOTIDE SEQUENCE [LARGE SCALE GENOMIC DNA]</scope>
    <source>
        <strain evidence="2 3">NH11</strain>
    </source>
</reference>
<sequence>MCVTFSKTFRFGSRLEDWKPRPAILSFLGVLTSNVVWVFRCTQVRLVWRAAHMQGARRLVEIFFRNQRVVSLRISRCGGEVGRPREARTGSCPGWANVVTDERWLKHGSVP</sequence>
<protein>
    <submittedName>
        <fullName evidence="2">Uncharacterized protein</fullName>
    </submittedName>
</protein>